<dbReference type="Proteomes" id="UP001057279">
    <property type="component" value="Linkage Group LG01"/>
</dbReference>
<evidence type="ECO:0000313" key="1">
    <source>
        <dbReference type="EMBL" id="KAI4589743.1"/>
    </source>
</evidence>
<organism evidence="1 2">
    <name type="scientific">Ovis ammon polii x Ovis aries</name>
    <dbReference type="NCBI Taxonomy" id="2918886"/>
    <lineage>
        <taxon>Eukaryota</taxon>
        <taxon>Metazoa</taxon>
        <taxon>Chordata</taxon>
        <taxon>Craniata</taxon>
        <taxon>Vertebrata</taxon>
        <taxon>Euteleostomi</taxon>
        <taxon>Mammalia</taxon>
        <taxon>Eutheria</taxon>
        <taxon>Laurasiatheria</taxon>
        <taxon>Artiodactyla</taxon>
        <taxon>Ruminantia</taxon>
        <taxon>Pecora</taxon>
        <taxon>Bovidae</taxon>
        <taxon>Caprinae</taxon>
        <taxon>Ovis</taxon>
    </lineage>
</organism>
<comment type="caution">
    <text evidence="1">The sequence shown here is derived from an EMBL/GenBank/DDBJ whole genome shotgun (WGS) entry which is preliminary data.</text>
</comment>
<keyword evidence="2" id="KW-1185">Reference proteome</keyword>
<accession>A0ACB9VIT0</accession>
<protein>
    <submittedName>
        <fullName evidence="1">Uncharacterized protein</fullName>
    </submittedName>
</protein>
<name>A0ACB9VIT0_9CETA</name>
<reference evidence="1" key="1">
    <citation type="submission" date="2022-03" db="EMBL/GenBank/DDBJ databases">
        <title>Genomic analyses of argali, domestic sheep and their hybrids provide insights into chromosomal evolution, heterosis and genetic basis of agronomic traits.</title>
        <authorList>
            <person name="Li M."/>
        </authorList>
    </citation>
    <scope>NUCLEOTIDE SEQUENCE</scope>
    <source>
        <strain evidence="1">F1 hybrid</strain>
    </source>
</reference>
<sequence length="1101" mass="126635">MEINVGNNVFENYDTFEPEQTEYGGSSQGVSILNTRRRNRLAKKDKKSYPFFDIDFLSRRTAVILDAVVISTNYRLAPEHHFPSQFEDVYNALKWFLNQDVLDKYSVDPERIGISGESAGGNLAAAVTQQLIDDPDVKIKLKTQSLIYPALQCLDLDLPSYRENSNLGLTKSFVARLWSGYFTTDRSLEKAMFFNQHVPVESSHLFKFVNWSSFLPEKFRKGHFYKSPTYGNSKLAKKYPGFLDVRAAPLLADDNRLRNLPLTYVITCQYDILRDDGIMYVTRLQNAGVRVTHNHIEDGFHGALVYRHAKRHGGFSSFSPNQRSNTHPLQWKCGMLSTGLPDYYTYDLLSRWTADRLDAVVISTNYRLAPKYHFPVQFEDVYTALKWFLDPQILESYGVDPGRIGISGDSAGGNLAAAAAQQLLEDPDIKIKLKVQTLIYPALQNFDFDLPSYRENAHYPVLSKSLMIRFWSEYFTTDRSLKKAMFSNQHIPLESSHLFKFVNWSSLLPEKFKKGHIYKIPTHGSSELAKKYPGILDVKASPLLADDSKLRGLPLTYVITCQYDVLRDDGLMYVTRLQNSGVRVIHNHIEGAFHGTLSFLFTKLLEDPDVKIKLKVQTLTYPALQNFDFDFDLPSYRENAHYPVLPKLLMVRFWSKYFTTDRSLKKAMLSNQHIPLESSHLFKFVNWSSLLPEKFKKGHIYKTPTHGSSELAKKYPGILDVKASPLLADDSKLCGLPLTYVITCQYDVLRDDGLMYVTRLQNSGVRVIHNHTEVAFHATFSFLFTKEWNATCEHWQAVQTALESCYLPIFYGIEFVVGIFGNTAVVFGYLFCLKNWNSSNIYLFNLSICDLAFLCTLPMLMRQYAQSKWTYGYVLCISNRYVLHANLYTSILFLTFISIDRYLLMNYPFREHLLQKKAFAILISLAIWGLVTLELLPILLFIHSDDNSNNCTDYASSGDPNHSLIYSLCLTFLGFLIPLFVMCFFYLKIAIFLKQRNRQLTTALPLGKPLHLVIMAVVIFSVLFTPYHVMRNVRIASRLETWKKSPCTEAIINSLYILTRPLAFLNSVINPVFYFLLGDHFREMLMNKLRHHFKALTSFRR</sequence>
<evidence type="ECO:0000313" key="2">
    <source>
        <dbReference type="Proteomes" id="UP001057279"/>
    </source>
</evidence>
<proteinExistence type="predicted"/>
<dbReference type="EMBL" id="CM043026">
    <property type="protein sequence ID" value="KAI4589743.1"/>
    <property type="molecule type" value="Genomic_DNA"/>
</dbReference>
<gene>
    <name evidence="1" type="ORF">MJG53_000792</name>
</gene>